<dbReference type="CDD" id="cd06314">
    <property type="entry name" value="PBP1_tmGBP"/>
    <property type="match status" value="1"/>
</dbReference>
<dbReference type="PANTHER" id="PTHR30036:SF7">
    <property type="entry name" value="ABC TRANSPORTER PERIPLASMIC-BINDING PROTEIN YPHF"/>
    <property type="match status" value="1"/>
</dbReference>
<comment type="subcellular location">
    <subcellularLocation>
        <location evidence="1">Cell envelope</location>
    </subcellularLocation>
</comment>
<dbReference type="Pfam" id="PF13407">
    <property type="entry name" value="Peripla_BP_4"/>
    <property type="match status" value="1"/>
</dbReference>
<dbReference type="GO" id="GO:0030246">
    <property type="term" value="F:carbohydrate binding"/>
    <property type="evidence" value="ECO:0007669"/>
    <property type="project" value="TreeGrafter"/>
</dbReference>
<dbReference type="EMBL" id="DTFF01000036">
    <property type="protein sequence ID" value="HGI87510.1"/>
    <property type="molecule type" value="Genomic_DNA"/>
</dbReference>
<name>A0A7C4FH94_9CREN</name>
<reference evidence="5" key="1">
    <citation type="journal article" date="2020" name="mSystems">
        <title>Genome- and Community-Level Interaction Insights into Carbon Utilization and Element Cycling Functions of Hydrothermarchaeota in Hydrothermal Sediment.</title>
        <authorList>
            <person name="Zhou Z."/>
            <person name="Liu Y."/>
            <person name="Xu W."/>
            <person name="Pan J."/>
            <person name="Luo Z.H."/>
            <person name="Li M."/>
        </authorList>
    </citation>
    <scope>NUCLEOTIDE SEQUENCE [LARGE SCALE GENOMIC DNA]</scope>
    <source>
        <strain evidence="5">SpSt-732</strain>
    </source>
</reference>
<protein>
    <submittedName>
        <fullName evidence="5">Sugar ABC transporter substrate-binding protein</fullName>
    </submittedName>
</protein>
<comment type="similarity">
    <text evidence="2">Belongs to the bacterial solute-binding protein 2 family.</text>
</comment>
<dbReference type="SUPFAM" id="SSF53822">
    <property type="entry name" value="Periplasmic binding protein-like I"/>
    <property type="match status" value="1"/>
</dbReference>
<feature type="transmembrane region" description="Helical" evidence="3">
    <location>
        <begin position="12"/>
        <end position="32"/>
    </location>
</feature>
<dbReference type="AlphaFoldDB" id="A0A7C4FH94"/>
<comment type="caution">
    <text evidence="5">The sequence shown here is derived from an EMBL/GenBank/DDBJ whole genome shotgun (WGS) entry which is preliminary data.</text>
</comment>
<evidence type="ECO:0000256" key="2">
    <source>
        <dbReference type="ARBA" id="ARBA00007639"/>
    </source>
</evidence>
<gene>
    <name evidence="5" type="ORF">ENV14_03855</name>
</gene>
<dbReference type="InterPro" id="IPR025997">
    <property type="entry name" value="SBP_2_dom"/>
</dbReference>
<dbReference type="Gene3D" id="3.40.50.2300">
    <property type="match status" value="2"/>
</dbReference>
<evidence type="ECO:0000313" key="5">
    <source>
        <dbReference type="EMBL" id="HGI87510.1"/>
    </source>
</evidence>
<feature type="domain" description="Periplasmic binding protein" evidence="4">
    <location>
        <begin position="42"/>
        <end position="312"/>
    </location>
</feature>
<keyword evidence="3" id="KW-1133">Transmembrane helix</keyword>
<evidence type="ECO:0000256" key="3">
    <source>
        <dbReference type="SAM" id="Phobius"/>
    </source>
</evidence>
<accession>A0A7C4FH94</accession>
<dbReference type="InterPro" id="IPR028082">
    <property type="entry name" value="Peripla_BP_I"/>
</dbReference>
<keyword evidence="3" id="KW-0812">Transmembrane</keyword>
<evidence type="ECO:0000256" key="1">
    <source>
        <dbReference type="ARBA" id="ARBA00004196"/>
    </source>
</evidence>
<evidence type="ECO:0000259" key="4">
    <source>
        <dbReference type="Pfam" id="PF13407"/>
    </source>
</evidence>
<dbReference type="InterPro" id="IPR050555">
    <property type="entry name" value="Bact_Solute-Bind_Prot2"/>
</dbReference>
<proteinExistence type="inferred from homology"/>
<sequence>MLPKAISKTLAAVIIAVVVIAVVGGVVAYWYYYSQQKPAKLVYVVIGKSVHPYWSVVEAGVKKAGQELGVEAVFWVPSKEDVAAQLSTMDSYIAQKVAGIAIAPSDPGAATPYISKALQQGIPVITIDTDAPQSDRLAYLGTGNYKAGWLAGLVAWQLAKEKGYVRPGATIKVAMLTGSLTAMNSLERMAGFKDAIMNCSQKDPDIKGNINIEWLGPYNDQEDPTQALNLALSVLQAHPDLTIAFGVYAYDGPAWAKALKQAGIPPGKVILVEFDVTSDNVPPLQEGYALVTIGQRQYFMGYYGVKLLYNMTKLGVEQALKQFVPGYPDNKIYDTGVDIVSTRHMEFTAPTGERVTVLSLDEYKSLAQQLGIDPSLLGLS</sequence>
<keyword evidence="3" id="KW-0472">Membrane</keyword>
<organism evidence="5">
    <name type="scientific">Ignisphaera aggregans</name>
    <dbReference type="NCBI Taxonomy" id="334771"/>
    <lineage>
        <taxon>Archaea</taxon>
        <taxon>Thermoproteota</taxon>
        <taxon>Thermoprotei</taxon>
        <taxon>Desulfurococcales</taxon>
        <taxon>Desulfurococcaceae</taxon>
        <taxon>Ignisphaera</taxon>
    </lineage>
</organism>
<dbReference type="PANTHER" id="PTHR30036">
    <property type="entry name" value="D-XYLOSE-BINDING PERIPLASMIC PROTEIN"/>
    <property type="match status" value="1"/>
</dbReference>